<evidence type="ECO:0000313" key="1">
    <source>
        <dbReference type="EMBL" id="GBF09632.1"/>
    </source>
</evidence>
<dbReference type="EMBL" id="BDMD01000079">
    <property type="protein sequence ID" value="GBF09632.1"/>
    <property type="molecule type" value="Genomic_DNA"/>
</dbReference>
<reference evidence="1 2" key="1">
    <citation type="submission" date="2017-02" db="EMBL/GenBank/DDBJ databases">
        <title>isolation and characterization of a novel temperate virus Aeropyrum globular virus 1 infecting hyperthermophilic archaeon Aeropyrum.</title>
        <authorList>
            <person name="Yumiya M."/>
            <person name="Yoshida T."/>
            <person name="Sako Y."/>
        </authorList>
    </citation>
    <scope>NUCLEOTIDE SEQUENCE [LARGE SCALE GENOMIC DNA]</scope>
    <source>
        <strain evidence="1 2">YK1-12-2013</strain>
    </source>
</reference>
<protein>
    <submittedName>
        <fullName evidence="1">Uncharacterized protein</fullName>
    </submittedName>
</protein>
<dbReference type="AlphaFoldDB" id="A0A401HB85"/>
<feature type="non-terminal residue" evidence="1">
    <location>
        <position position="1"/>
    </location>
</feature>
<sequence>VEYPVFEPIPLRLVSYIATELGGGRAGVEPLRLYRRLFLEEVLGGDV</sequence>
<gene>
    <name evidence="1" type="ORF">apy_13570</name>
</gene>
<name>A0A401HB85_AERPX</name>
<proteinExistence type="predicted"/>
<comment type="caution">
    <text evidence="1">The sequence shown here is derived from an EMBL/GenBank/DDBJ whole genome shotgun (WGS) entry which is preliminary data.</text>
</comment>
<accession>A0A401HB85</accession>
<evidence type="ECO:0000313" key="2">
    <source>
        <dbReference type="Proteomes" id="UP000291213"/>
    </source>
</evidence>
<organism evidence="1 2">
    <name type="scientific">Aeropyrum pernix</name>
    <dbReference type="NCBI Taxonomy" id="56636"/>
    <lineage>
        <taxon>Archaea</taxon>
        <taxon>Thermoproteota</taxon>
        <taxon>Thermoprotei</taxon>
        <taxon>Desulfurococcales</taxon>
        <taxon>Desulfurococcaceae</taxon>
        <taxon>Aeropyrum</taxon>
    </lineage>
</organism>
<dbReference type="Proteomes" id="UP000291213">
    <property type="component" value="Unassembled WGS sequence"/>
</dbReference>